<protein>
    <submittedName>
        <fullName evidence="2">RNA ligase</fullName>
    </submittedName>
</protein>
<dbReference type="AlphaFoldDB" id="A0A2K4ZQ54"/>
<evidence type="ECO:0000313" key="3">
    <source>
        <dbReference type="Proteomes" id="UP000236311"/>
    </source>
</evidence>
<dbReference type="OrthoDB" id="9255590at2"/>
<keyword evidence="3" id="KW-1185">Reference proteome</keyword>
<dbReference type="Proteomes" id="UP000236311">
    <property type="component" value="Unassembled WGS sequence"/>
</dbReference>
<dbReference type="SUPFAM" id="SSF56091">
    <property type="entry name" value="DNA ligase/mRNA capping enzyme, catalytic domain"/>
    <property type="match status" value="1"/>
</dbReference>
<organism evidence="2 3">
    <name type="scientific">Acetatifactor muris</name>
    <dbReference type="NCBI Taxonomy" id="879566"/>
    <lineage>
        <taxon>Bacteria</taxon>
        <taxon>Bacillati</taxon>
        <taxon>Bacillota</taxon>
        <taxon>Clostridia</taxon>
        <taxon>Lachnospirales</taxon>
        <taxon>Lachnospiraceae</taxon>
        <taxon>Acetatifactor</taxon>
    </lineage>
</organism>
<dbReference type="InterPro" id="IPR021122">
    <property type="entry name" value="RNA_ligase_dom_REL/Rnl2"/>
</dbReference>
<dbReference type="RefSeq" id="WP_103242523.1">
    <property type="nucleotide sequence ID" value="NZ_JANJZD010000063.1"/>
</dbReference>
<keyword evidence="2" id="KW-0436">Ligase</keyword>
<evidence type="ECO:0000313" key="2">
    <source>
        <dbReference type="EMBL" id="SOY32599.1"/>
    </source>
</evidence>
<gene>
    <name evidence="2" type="ORF">AMURIS_05364</name>
</gene>
<evidence type="ECO:0000259" key="1">
    <source>
        <dbReference type="Pfam" id="PF09414"/>
    </source>
</evidence>
<reference evidence="2 3" key="1">
    <citation type="submission" date="2018-01" db="EMBL/GenBank/DDBJ databases">
        <authorList>
            <person name="Gaut B.S."/>
            <person name="Morton B.R."/>
            <person name="Clegg M.T."/>
            <person name="Duvall M.R."/>
        </authorList>
    </citation>
    <scope>NUCLEOTIDE SEQUENCE [LARGE SCALE GENOMIC DNA]</scope>
    <source>
        <strain evidence="2">GP69</strain>
    </source>
</reference>
<dbReference type="EMBL" id="OFSM01000057">
    <property type="protein sequence ID" value="SOY32599.1"/>
    <property type="molecule type" value="Genomic_DNA"/>
</dbReference>
<dbReference type="GO" id="GO:0016874">
    <property type="term" value="F:ligase activity"/>
    <property type="evidence" value="ECO:0007669"/>
    <property type="project" value="UniProtKB-KW"/>
</dbReference>
<proteinExistence type="predicted"/>
<sequence>MTVSKLEQNRVNGYCGYITTIKQLRKHSNADRLQCATVFGNNVIVDLSYMEGQRIIYFPVDGQLSEEFACDNNLVRLKDENGNNVGGYLDPDKRNITALKLRGEKSDGLVLPIEVLSKYVDVKTLSDGDQIAMLDGHEICRKYIPRSNQRRGRSDFTGNKNRKEEKGKVFYPFFVEHIDTAQLAYNQNAFREGDTCYITLKMHGTSARTANAVEIVKEKRNYILKKIFNIRDKEVKRFAVVSGTRRTTLRNYDGGYYGSNAFRQKYQDFFKDKLPKGVEVFYEIVGYTEGNRTIMGRCSNKLVKDKEFEKQYGKETVFSYGCEPGENDIYVYRMTMTNEDGFVVELPWEQVQIECEKLGVKCVPTFEKFVFTTWDDLMERVEKYYDGTDPIGKTHVREGVVVRIDNRESFTAYKHKNFSFKVLEGIIKDKADAPDMEEAEELVVESV</sequence>
<name>A0A2K4ZQ54_9FIRM</name>
<dbReference type="Pfam" id="PF09414">
    <property type="entry name" value="RNA_ligase"/>
    <property type="match status" value="1"/>
</dbReference>
<feature type="domain" description="RNA ligase" evidence="1">
    <location>
        <begin position="196"/>
        <end position="422"/>
    </location>
</feature>
<accession>A0A2K4ZQ54</accession>